<proteinExistence type="inferred from homology"/>
<sequence>MYVLSTCKMRRDLREHLVAQYPHIQFQFCHSIEEATPFLGEAHCILTYGDNLDQTHIQQAGKLTWIMVLSAGVEKLPFKAIHERNIVVTNVKGIHKVPMGEYAISMLLQVYRKEKEMIANEQHQIWDQKVKISEITGRTMMIVGAGAIGQEVARLAKAFQMHTIGISYSGKEKHYFDAMHTQEEIGDVIGGVDFVVSVLPSTDATKGFFTKAHFEQMKEDAVFLNMGRGDAVSNDLLLEVVTEKQIGHAILDVFETEPLSKDHPFWQMENVTITPHISGISPEYQPRAIKIFEQNLQAYENKTNEYVNVIDPRKGY</sequence>
<evidence type="ECO:0000313" key="7">
    <source>
        <dbReference type="EMBL" id="KGX88109.1"/>
    </source>
</evidence>
<keyword evidence="2 4" id="KW-0560">Oxidoreductase</keyword>
<dbReference type="SUPFAM" id="SSF52283">
    <property type="entry name" value="Formate/glycerate dehydrogenase catalytic domain-like"/>
    <property type="match status" value="1"/>
</dbReference>
<name>A0A0A5G7V7_9BACI</name>
<dbReference type="PANTHER" id="PTHR43333:SF1">
    <property type="entry name" value="D-ISOMER SPECIFIC 2-HYDROXYACID DEHYDROGENASE NAD-BINDING DOMAIN-CONTAINING PROTEIN"/>
    <property type="match status" value="1"/>
</dbReference>
<dbReference type="Pfam" id="PF02826">
    <property type="entry name" value="2-Hacid_dh_C"/>
    <property type="match status" value="1"/>
</dbReference>
<dbReference type="eggNOG" id="COG0111">
    <property type="taxonomic scope" value="Bacteria"/>
</dbReference>
<keyword evidence="3" id="KW-0520">NAD</keyword>
<feature type="domain" description="D-isomer specific 2-hydroxyacid dehydrogenase catalytic" evidence="5">
    <location>
        <begin position="21"/>
        <end position="299"/>
    </location>
</feature>
<evidence type="ECO:0000313" key="8">
    <source>
        <dbReference type="Proteomes" id="UP000030401"/>
    </source>
</evidence>
<dbReference type="STRING" id="1385512.N784_10205"/>
<organism evidence="7 8">
    <name type="scientific">Pontibacillus litoralis JSM 072002</name>
    <dbReference type="NCBI Taxonomy" id="1385512"/>
    <lineage>
        <taxon>Bacteria</taxon>
        <taxon>Bacillati</taxon>
        <taxon>Bacillota</taxon>
        <taxon>Bacilli</taxon>
        <taxon>Bacillales</taxon>
        <taxon>Bacillaceae</taxon>
        <taxon>Pontibacillus</taxon>
    </lineage>
</organism>
<dbReference type="GO" id="GO:0051287">
    <property type="term" value="F:NAD binding"/>
    <property type="evidence" value="ECO:0007669"/>
    <property type="project" value="InterPro"/>
</dbReference>
<reference evidence="7 8" key="1">
    <citation type="submission" date="2013-08" db="EMBL/GenBank/DDBJ databases">
        <authorList>
            <person name="Huang J."/>
            <person name="Wang G."/>
        </authorList>
    </citation>
    <scope>NUCLEOTIDE SEQUENCE [LARGE SCALE GENOMIC DNA]</scope>
    <source>
        <strain evidence="7 8">JSM 072002</strain>
    </source>
</reference>
<dbReference type="Gene3D" id="3.40.50.720">
    <property type="entry name" value="NAD(P)-binding Rossmann-like Domain"/>
    <property type="match status" value="2"/>
</dbReference>
<evidence type="ECO:0000256" key="4">
    <source>
        <dbReference type="RuleBase" id="RU003719"/>
    </source>
</evidence>
<dbReference type="FunFam" id="3.40.50.720:FF:000363">
    <property type="entry name" value="D-isomer specific 2-hydroxyacid dehydrogenase"/>
    <property type="match status" value="1"/>
</dbReference>
<evidence type="ECO:0000256" key="1">
    <source>
        <dbReference type="ARBA" id="ARBA00005854"/>
    </source>
</evidence>
<dbReference type="AlphaFoldDB" id="A0A0A5G7V7"/>
<dbReference type="CDD" id="cd05300">
    <property type="entry name" value="2-Hacid_dh_1"/>
    <property type="match status" value="1"/>
</dbReference>
<evidence type="ECO:0000259" key="6">
    <source>
        <dbReference type="Pfam" id="PF02826"/>
    </source>
</evidence>
<comment type="similarity">
    <text evidence="1 4">Belongs to the D-isomer specific 2-hydroxyacid dehydrogenase family.</text>
</comment>
<dbReference type="OrthoDB" id="9805416at2"/>
<dbReference type="InterPro" id="IPR006139">
    <property type="entry name" value="D-isomer_2_OHA_DH_cat_dom"/>
</dbReference>
<dbReference type="PANTHER" id="PTHR43333">
    <property type="entry name" value="2-HACID_DH_C DOMAIN-CONTAINING PROTEIN"/>
    <property type="match status" value="1"/>
</dbReference>
<dbReference type="GO" id="GO:0016616">
    <property type="term" value="F:oxidoreductase activity, acting on the CH-OH group of donors, NAD or NADP as acceptor"/>
    <property type="evidence" value="ECO:0007669"/>
    <property type="project" value="InterPro"/>
</dbReference>
<evidence type="ECO:0000256" key="3">
    <source>
        <dbReference type="ARBA" id="ARBA00023027"/>
    </source>
</evidence>
<dbReference type="SUPFAM" id="SSF51735">
    <property type="entry name" value="NAD(P)-binding Rossmann-fold domains"/>
    <property type="match status" value="1"/>
</dbReference>
<dbReference type="RefSeq" id="WP_036832369.1">
    <property type="nucleotide sequence ID" value="NZ_AVPG01000003.1"/>
</dbReference>
<dbReference type="EMBL" id="AVPG01000003">
    <property type="protein sequence ID" value="KGX88109.1"/>
    <property type="molecule type" value="Genomic_DNA"/>
</dbReference>
<dbReference type="Proteomes" id="UP000030401">
    <property type="component" value="Unassembled WGS sequence"/>
</dbReference>
<gene>
    <name evidence="7" type="ORF">N784_10205</name>
</gene>
<protein>
    <submittedName>
        <fullName evidence="7">3-phosphoglycerate dehydrogenase</fullName>
    </submittedName>
</protein>
<feature type="domain" description="D-isomer specific 2-hydroxyacid dehydrogenase NAD-binding" evidence="6">
    <location>
        <begin position="104"/>
        <end position="278"/>
    </location>
</feature>
<dbReference type="InterPro" id="IPR006140">
    <property type="entry name" value="D-isomer_DH_NAD-bd"/>
</dbReference>
<comment type="caution">
    <text evidence="7">The sequence shown here is derived from an EMBL/GenBank/DDBJ whole genome shotgun (WGS) entry which is preliminary data.</text>
</comment>
<keyword evidence="8" id="KW-1185">Reference proteome</keyword>
<dbReference type="Pfam" id="PF00389">
    <property type="entry name" value="2-Hacid_dh"/>
    <property type="match status" value="1"/>
</dbReference>
<evidence type="ECO:0000259" key="5">
    <source>
        <dbReference type="Pfam" id="PF00389"/>
    </source>
</evidence>
<evidence type="ECO:0000256" key="2">
    <source>
        <dbReference type="ARBA" id="ARBA00023002"/>
    </source>
</evidence>
<dbReference type="InterPro" id="IPR036291">
    <property type="entry name" value="NAD(P)-bd_dom_sf"/>
</dbReference>
<accession>A0A0A5G7V7</accession>